<keyword evidence="8" id="KW-0966">Cell projection</keyword>
<keyword evidence="4 6" id="KW-0975">Bacterial flagellum</keyword>
<keyword evidence="8" id="KW-0969">Cilium</keyword>
<dbReference type="PROSITE" id="PS00588">
    <property type="entry name" value="FLAGELLA_BB_ROD"/>
    <property type="match status" value="1"/>
</dbReference>
<dbReference type="InterPro" id="IPR006300">
    <property type="entry name" value="FlgB"/>
</dbReference>
<dbReference type="InterPro" id="IPR001444">
    <property type="entry name" value="Flag_bb_rod_N"/>
</dbReference>
<dbReference type="PANTHER" id="PTHR30435">
    <property type="entry name" value="FLAGELLAR PROTEIN"/>
    <property type="match status" value="1"/>
</dbReference>
<comment type="subunit">
    <text evidence="6">The basal body constitutes a major portion of the flagellar organelle and consists of a number of rings mounted on a central rod.</text>
</comment>
<protein>
    <recommendedName>
        <fullName evidence="3 6">Flagellar basal body rod protein FlgB</fullName>
    </recommendedName>
</protein>
<evidence type="ECO:0000313" key="8">
    <source>
        <dbReference type="EMBL" id="XCC57277.1"/>
    </source>
</evidence>
<dbReference type="PANTHER" id="PTHR30435:SF12">
    <property type="entry name" value="FLAGELLAR BASAL BODY ROD PROTEIN FLGB"/>
    <property type="match status" value="1"/>
</dbReference>
<comment type="similarity">
    <text evidence="2 6">Belongs to the flagella basal body rod proteins family.</text>
</comment>
<sequence length="139" mass="15193">MNAVPKYDSLVFNEAALKLRTRRQEILTNNLANSDTPGFKARDIDFAKTLENELAGKNRFPNSIPLATTHQAHIAIQPAVDDPGLLYRVPNQPSMDGNTVDSDIELSQFTKNSVFTEAALTFLGGTIRSRMSAITGQAS</sequence>
<dbReference type="EMBL" id="CP099959">
    <property type="protein sequence ID" value="XCC57277.1"/>
    <property type="molecule type" value="Genomic_DNA"/>
</dbReference>
<evidence type="ECO:0000256" key="6">
    <source>
        <dbReference type="PIRNR" id="PIRNR002889"/>
    </source>
</evidence>
<organism evidence="8">
    <name type="scientific">Polynucleobacter sp. UK-FUSCHL-C3</name>
    <dbReference type="NCBI Taxonomy" id="2955208"/>
    <lineage>
        <taxon>Bacteria</taxon>
        <taxon>Pseudomonadati</taxon>
        <taxon>Pseudomonadota</taxon>
        <taxon>Betaproteobacteria</taxon>
        <taxon>Burkholderiales</taxon>
        <taxon>Burkholderiaceae</taxon>
        <taxon>Polynucleobacter</taxon>
    </lineage>
</organism>
<reference evidence="8" key="1">
    <citation type="submission" date="2022-06" db="EMBL/GenBank/DDBJ databases">
        <title>New Polynucleobacter species.</title>
        <authorList>
            <person name="Hahn M.W."/>
        </authorList>
    </citation>
    <scope>NUCLEOTIDE SEQUENCE</scope>
    <source>
        <strain evidence="8">UK-FUSCHL-C3</strain>
    </source>
</reference>
<dbReference type="PIRSF" id="PIRSF002889">
    <property type="entry name" value="Rod_FlgB"/>
    <property type="match status" value="1"/>
</dbReference>
<dbReference type="Pfam" id="PF00460">
    <property type="entry name" value="Flg_bb_rod"/>
    <property type="match status" value="1"/>
</dbReference>
<evidence type="ECO:0000256" key="2">
    <source>
        <dbReference type="ARBA" id="ARBA00009677"/>
    </source>
</evidence>
<dbReference type="InterPro" id="IPR019776">
    <property type="entry name" value="Flagellar_basal_body_rod_CS"/>
</dbReference>
<evidence type="ECO:0000256" key="4">
    <source>
        <dbReference type="ARBA" id="ARBA00023143"/>
    </source>
</evidence>
<name>A0AAU8A1K4_9BURK</name>
<evidence type="ECO:0000256" key="5">
    <source>
        <dbReference type="ARBA" id="ARBA00024934"/>
    </source>
</evidence>
<evidence type="ECO:0000259" key="7">
    <source>
        <dbReference type="Pfam" id="PF00460"/>
    </source>
</evidence>
<accession>A0AAU8A1K4</accession>
<gene>
    <name evidence="8" type="primary">flgB</name>
    <name evidence="8" type="ORF">NKE59_07210</name>
</gene>
<comment type="subcellular location">
    <subcellularLocation>
        <location evidence="1 6">Bacterial flagellum basal body</location>
    </subcellularLocation>
</comment>
<evidence type="ECO:0000256" key="1">
    <source>
        <dbReference type="ARBA" id="ARBA00004117"/>
    </source>
</evidence>
<dbReference type="RefSeq" id="WP_353438307.1">
    <property type="nucleotide sequence ID" value="NZ_CP099959.1"/>
</dbReference>
<dbReference type="GO" id="GO:0030694">
    <property type="term" value="C:bacterial-type flagellum basal body, rod"/>
    <property type="evidence" value="ECO:0007669"/>
    <property type="project" value="InterPro"/>
</dbReference>
<proteinExistence type="inferred from homology"/>
<keyword evidence="8" id="KW-0282">Flagellum</keyword>
<dbReference type="GO" id="GO:0071978">
    <property type="term" value="P:bacterial-type flagellum-dependent swarming motility"/>
    <property type="evidence" value="ECO:0007669"/>
    <property type="project" value="TreeGrafter"/>
</dbReference>
<dbReference type="AlphaFoldDB" id="A0AAU8A1K4"/>
<comment type="function">
    <text evidence="5 6">Structural component of flagellum, the bacterial motility apparatus. Part of the rod structure of flagellar basal body.</text>
</comment>
<feature type="domain" description="Flagellar basal body rod protein N-terminal" evidence="7">
    <location>
        <begin position="16"/>
        <end position="40"/>
    </location>
</feature>
<dbReference type="NCBIfam" id="TIGR01396">
    <property type="entry name" value="FlgB"/>
    <property type="match status" value="1"/>
</dbReference>
<evidence type="ECO:0000256" key="3">
    <source>
        <dbReference type="ARBA" id="ARBA00014376"/>
    </source>
</evidence>